<keyword evidence="11" id="KW-1185">Reference proteome</keyword>
<comment type="cofactor">
    <cofactor evidence="1 8">
        <name>Fe(2+)</name>
        <dbReference type="ChEBI" id="CHEBI:29033"/>
    </cofactor>
</comment>
<dbReference type="InterPro" id="IPR004360">
    <property type="entry name" value="Glyas_Fos-R_dOase_dom"/>
</dbReference>
<dbReference type="Pfam" id="PF00903">
    <property type="entry name" value="Glyoxalase"/>
    <property type="match status" value="2"/>
</dbReference>
<reference evidence="10 11" key="1">
    <citation type="submission" date="2018-11" db="EMBL/GenBank/DDBJ databases">
        <title>Genomes From Bacteria Associated with the Canine Oral Cavity: a Test Case for Automated Genome-Based Taxonomic Assignment.</title>
        <authorList>
            <person name="Coil D.A."/>
            <person name="Jospin G."/>
            <person name="Darling A.E."/>
            <person name="Wallis C."/>
            <person name="Davis I.J."/>
            <person name="Harris S."/>
            <person name="Eisen J.A."/>
            <person name="Holcombe L.J."/>
            <person name="O'Flynn C."/>
        </authorList>
    </citation>
    <scope>NUCLEOTIDE SEQUENCE [LARGE SCALE GENOMIC DNA]</scope>
    <source>
        <strain evidence="10 11">OH5050</strain>
    </source>
</reference>
<dbReference type="OrthoDB" id="9792626at2"/>
<evidence type="ECO:0000256" key="5">
    <source>
        <dbReference type="ARBA" id="ARBA00022964"/>
    </source>
</evidence>
<comment type="caution">
    <text evidence="10">The sequence shown here is derived from an EMBL/GenBank/DDBJ whole genome shotgun (WGS) entry which is preliminary data.</text>
</comment>
<dbReference type="InterPro" id="IPR029068">
    <property type="entry name" value="Glyas_Bleomycin-R_OHBP_Dase"/>
</dbReference>
<evidence type="ECO:0000256" key="4">
    <source>
        <dbReference type="ARBA" id="ARBA00022797"/>
    </source>
</evidence>
<accession>A0A3P1V7U3</accession>
<feature type="domain" description="VOC" evidence="9">
    <location>
        <begin position="1"/>
        <end position="117"/>
    </location>
</feature>
<feature type="domain" description="VOC" evidence="9">
    <location>
        <begin position="182"/>
        <end position="296"/>
    </location>
</feature>
<dbReference type="PANTHER" id="PTHR43279:SF1">
    <property type="entry name" value="CATECHOL-2,3-DIOXYGENASE"/>
    <property type="match status" value="1"/>
</dbReference>
<name>A0A3P1V7U3_9ACTO</name>
<evidence type="ECO:0000256" key="2">
    <source>
        <dbReference type="ARBA" id="ARBA00008784"/>
    </source>
</evidence>
<evidence type="ECO:0000256" key="7">
    <source>
        <dbReference type="ARBA" id="ARBA00023004"/>
    </source>
</evidence>
<sequence length="296" mass="31635">MGAVELLVQDRRTMEDFYVRGVGLSPLAAEPGRTVLGLGRHPVVVLVDAPGLAPAPHGAAGLFHTAVLFDTPAELAASLVRMWVRHPAHFEGPGDHLVSQAFYFHDPEGNGLELYWDRPRETWEWVNGRVRMDTLGIDPNAFLAQHLGAAATGRAIEQARALPTPSASGEIDAEDGLGVGGRVGHVHLQVGDVGTARRFYVDALGFDITSQMGSSALFVSAGGYHHHMAMNVWNSRGAGRRGPGLGLGRVDILVPDARELSSVRERLVSHGARVADDGAAILTEDPWGNRLHLAVA</sequence>
<keyword evidence="3" id="KW-0479">Metal-binding</keyword>
<dbReference type="InterPro" id="IPR000486">
    <property type="entry name" value="Xdiol_ring_cleave_dOase_1/2"/>
</dbReference>
<gene>
    <name evidence="10" type="ORF">EII10_05895</name>
</gene>
<dbReference type="InterPro" id="IPR037523">
    <property type="entry name" value="VOC_core"/>
</dbReference>
<dbReference type="SUPFAM" id="SSF54593">
    <property type="entry name" value="Glyoxalase/Bleomycin resistance protein/Dihydroxybiphenyl dioxygenase"/>
    <property type="match status" value="2"/>
</dbReference>
<dbReference type="PANTHER" id="PTHR43279">
    <property type="entry name" value="CATECHOL-2,3-DIOXYGENASE"/>
    <property type="match status" value="1"/>
</dbReference>
<evidence type="ECO:0000256" key="6">
    <source>
        <dbReference type="ARBA" id="ARBA00023002"/>
    </source>
</evidence>
<evidence type="ECO:0000256" key="1">
    <source>
        <dbReference type="ARBA" id="ARBA00001954"/>
    </source>
</evidence>
<dbReference type="GO" id="GO:0004462">
    <property type="term" value="F:lactoylglutathione lyase activity"/>
    <property type="evidence" value="ECO:0007669"/>
    <property type="project" value="InterPro"/>
</dbReference>
<protein>
    <submittedName>
        <fullName evidence="10">VOC family protein</fullName>
    </submittedName>
</protein>
<dbReference type="PROSITE" id="PS00082">
    <property type="entry name" value="EXTRADIOL_DIOXYGENAS"/>
    <property type="match status" value="1"/>
</dbReference>
<dbReference type="GO" id="GO:0008198">
    <property type="term" value="F:ferrous iron binding"/>
    <property type="evidence" value="ECO:0007669"/>
    <property type="project" value="InterPro"/>
</dbReference>
<dbReference type="GO" id="GO:0051213">
    <property type="term" value="F:dioxygenase activity"/>
    <property type="evidence" value="ECO:0007669"/>
    <property type="project" value="UniProtKB-KW"/>
</dbReference>
<keyword evidence="4 8" id="KW-0058">Aromatic hydrocarbons catabolism</keyword>
<dbReference type="PROSITE" id="PS00934">
    <property type="entry name" value="GLYOXALASE_I_1"/>
    <property type="match status" value="1"/>
</dbReference>
<dbReference type="InterPro" id="IPR018146">
    <property type="entry name" value="Glyoxalase_1_CS"/>
</dbReference>
<evidence type="ECO:0000313" key="10">
    <source>
        <dbReference type="EMBL" id="RRD29580.1"/>
    </source>
</evidence>
<keyword evidence="5 8" id="KW-0223">Dioxygenase</keyword>
<evidence type="ECO:0000256" key="3">
    <source>
        <dbReference type="ARBA" id="ARBA00022723"/>
    </source>
</evidence>
<keyword evidence="6 8" id="KW-0560">Oxidoreductase</keyword>
<comment type="similarity">
    <text evidence="2 8">Belongs to the extradiol ring-cleavage dioxygenase family.</text>
</comment>
<dbReference type="PROSITE" id="PS51819">
    <property type="entry name" value="VOC"/>
    <property type="match status" value="2"/>
</dbReference>
<organism evidence="10 11">
    <name type="scientific">Actinomyces bowdenii</name>
    <dbReference type="NCBI Taxonomy" id="131109"/>
    <lineage>
        <taxon>Bacteria</taxon>
        <taxon>Bacillati</taxon>
        <taxon>Actinomycetota</taxon>
        <taxon>Actinomycetes</taxon>
        <taxon>Actinomycetales</taxon>
        <taxon>Actinomycetaceae</taxon>
        <taxon>Actinomyces</taxon>
    </lineage>
</organism>
<keyword evidence="7 8" id="KW-0408">Iron</keyword>
<dbReference type="AlphaFoldDB" id="A0A3P1V7U3"/>
<evidence type="ECO:0000259" key="9">
    <source>
        <dbReference type="PROSITE" id="PS51819"/>
    </source>
</evidence>
<proteinExistence type="inferred from homology"/>
<evidence type="ECO:0000313" key="11">
    <source>
        <dbReference type="Proteomes" id="UP000271272"/>
    </source>
</evidence>
<dbReference type="Proteomes" id="UP000271272">
    <property type="component" value="Unassembled WGS sequence"/>
</dbReference>
<dbReference type="EMBL" id="RQZC01000006">
    <property type="protein sequence ID" value="RRD29580.1"/>
    <property type="molecule type" value="Genomic_DNA"/>
</dbReference>
<dbReference type="Gene3D" id="3.10.180.10">
    <property type="entry name" value="2,3-Dihydroxybiphenyl 1,2-Dioxygenase, domain 1"/>
    <property type="match status" value="2"/>
</dbReference>
<evidence type="ECO:0000256" key="8">
    <source>
        <dbReference type="RuleBase" id="RU000683"/>
    </source>
</evidence>